<dbReference type="OrthoDB" id="2431483at2"/>
<accession>A0A345PEB3</accession>
<organism evidence="1 2">
    <name type="scientific">Oceanobacillus zhaokaii</name>
    <dbReference type="NCBI Taxonomy" id="2052660"/>
    <lineage>
        <taxon>Bacteria</taxon>
        <taxon>Bacillati</taxon>
        <taxon>Bacillota</taxon>
        <taxon>Bacilli</taxon>
        <taxon>Bacillales</taxon>
        <taxon>Bacillaceae</taxon>
        <taxon>Oceanobacillus</taxon>
    </lineage>
</organism>
<sequence>MDSRIKQLIDSTKLKFRLDNYYLARHSLYRNVNIYNETIYLLSMEWFPNHISKLENNDSNPEGTAVIDIELNSHKIEKVIFVGGKTFANGLRFNNFDREEVIKWIEQEARITYGEQFEFDKEVEGGLYFKECIDGIAASPYGFIEIRFDQGGRLTLFTIHGQFPAKEMIKGEVFSLSLENVTPIVKEQLKLIELPSREHQRFFPVYGIEEIYITNDQASTIPFEFIVNVRSYLKVNESVYWDSPLDKPFDGIKINWTEDVTAAQAFSNEPSPDSLPITEQEQEKCIVAVKDFLRQKYRDDSGKWKLKTLHRDKGYIHAILSATHQNNHIFQRKIKIMIDARRLKVLNYIDNKLMLATFDEFEEAEKVSILKEEAYEKIQHLLEMKPYYVYDFEQKQYILCGKLDCQYGVDAINGEVVRLEDL</sequence>
<name>A0A345PEB3_9BACI</name>
<gene>
    <name evidence="1" type="ORF">CUC15_05095</name>
</gene>
<dbReference type="AlphaFoldDB" id="A0A345PEB3"/>
<dbReference type="Proteomes" id="UP000253908">
    <property type="component" value="Chromosome"/>
</dbReference>
<evidence type="ECO:0000313" key="1">
    <source>
        <dbReference type="EMBL" id="AXI08343.1"/>
    </source>
</evidence>
<evidence type="ECO:0000313" key="2">
    <source>
        <dbReference type="Proteomes" id="UP000253908"/>
    </source>
</evidence>
<proteinExistence type="predicted"/>
<keyword evidence="2" id="KW-1185">Reference proteome</keyword>
<dbReference type="RefSeq" id="WP_114915637.1">
    <property type="nucleotide sequence ID" value="NZ_CP024848.1"/>
</dbReference>
<evidence type="ECO:0008006" key="3">
    <source>
        <dbReference type="Google" id="ProtNLM"/>
    </source>
</evidence>
<dbReference type="KEGG" id="ocn:CUC15_05095"/>
<reference evidence="2" key="1">
    <citation type="submission" date="2017-11" db="EMBL/GenBank/DDBJ databases">
        <authorList>
            <person name="Zhu W."/>
        </authorList>
    </citation>
    <scope>NUCLEOTIDE SEQUENCE [LARGE SCALE GENOMIC DNA]</scope>
    <source>
        <strain evidence="2">160</strain>
    </source>
</reference>
<dbReference type="EMBL" id="CP024848">
    <property type="protein sequence ID" value="AXI08343.1"/>
    <property type="molecule type" value="Genomic_DNA"/>
</dbReference>
<protein>
    <recommendedName>
        <fullName evidence="3">DUF4901 domain-containing protein</fullName>
    </recommendedName>
</protein>